<keyword evidence="2" id="KW-1185">Reference proteome</keyword>
<reference evidence="1" key="1">
    <citation type="submission" date="2023-10" db="EMBL/GenBank/DDBJ databases">
        <title>Whole genome sequencing of actinobacterial strain Amycolatopsis sp. (BCA-696) identifies the underlying plant growth-promoting genes.</title>
        <authorList>
            <person name="Gandham P."/>
            <person name="Vadla N."/>
            <person name="Saji A."/>
            <person name="Srinivas V."/>
            <person name="Ruperao P."/>
            <person name="Selvanayagam S."/>
            <person name="Saxena R.K."/>
            <person name="Rathore A."/>
            <person name="Gopalakrishnan S."/>
            <person name="Thakur V."/>
        </authorList>
    </citation>
    <scope>NUCLEOTIDE SEQUENCE</scope>
    <source>
        <strain evidence="1">BCA-696</strain>
    </source>
</reference>
<proteinExistence type="predicted"/>
<gene>
    <name evidence="1" type="ORF">LCL61_09550</name>
</gene>
<accession>A0ACD5B8U9</accession>
<evidence type="ECO:0000313" key="2">
    <source>
        <dbReference type="Proteomes" id="UP001456344"/>
    </source>
</evidence>
<dbReference type="Proteomes" id="UP001456344">
    <property type="component" value="Chromosome"/>
</dbReference>
<name>A0ACD5B8U9_9PSEU</name>
<evidence type="ECO:0000313" key="1">
    <source>
        <dbReference type="EMBL" id="WYW15798.1"/>
    </source>
</evidence>
<organism evidence="1 2">
    <name type="scientific">Amycolatopsis coloradensis</name>
    <dbReference type="NCBI Taxonomy" id="76021"/>
    <lineage>
        <taxon>Bacteria</taxon>
        <taxon>Bacillati</taxon>
        <taxon>Actinomycetota</taxon>
        <taxon>Actinomycetes</taxon>
        <taxon>Pseudonocardiales</taxon>
        <taxon>Pseudonocardiaceae</taxon>
        <taxon>Amycolatopsis</taxon>
    </lineage>
</organism>
<protein>
    <submittedName>
        <fullName evidence="1">Uncharacterized protein</fullName>
    </submittedName>
</protein>
<dbReference type="EMBL" id="CP150484">
    <property type="protein sequence ID" value="WYW15798.1"/>
    <property type="molecule type" value="Genomic_DNA"/>
</dbReference>
<sequence>MRKTECFGFPFGCVAVVAAASAAGLLGSARHHVFSLLALGLVILVTGIATSATATAGTAVIAWSVHSGFTAGTLGALQFTAETGVAAVVFAAATAIGSLAGVVRRRLAAAASESPNPLEGATRTRLSDPAPAHTPPVGGHEGDHRVREGSSWSARTQVA</sequence>